<reference evidence="1 2" key="1">
    <citation type="submission" date="2018-06" db="EMBL/GenBank/DDBJ databases">
        <title>Genomic Encyclopedia of Type Strains, Phase IV (KMG-IV): sequencing the most valuable type-strain genomes for metagenomic binning, comparative biology and taxonomic classification.</title>
        <authorList>
            <person name="Goeker M."/>
        </authorList>
    </citation>
    <scope>NUCLEOTIDE SEQUENCE [LARGE SCALE GENOMIC DNA]</scope>
    <source>
        <strain evidence="1 2">DSM 22112</strain>
    </source>
</reference>
<dbReference type="PANTHER" id="PTHR40026">
    <property type="entry name" value="PROTEIN VEG"/>
    <property type="match status" value="1"/>
</dbReference>
<dbReference type="GO" id="GO:0006355">
    <property type="term" value="P:regulation of DNA-templated transcription"/>
    <property type="evidence" value="ECO:0007669"/>
    <property type="project" value="InterPro"/>
</dbReference>
<protein>
    <submittedName>
        <fullName evidence="1">Uncharacterized protein Veg</fullName>
    </submittedName>
</protein>
<organism evidence="1 2">
    <name type="scientific">Alkalibaculum bacchi</name>
    <dbReference type="NCBI Taxonomy" id="645887"/>
    <lineage>
        <taxon>Bacteria</taxon>
        <taxon>Bacillati</taxon>
        <taxon>Bacillota</taxon>
        <taxon>Clostridia</taxon>
        <taxon>Eubacteriales</taxon>
        <taxon>Eubacteriaceae</taxon>
        <taxon>Alkalibaculum</taxon>
    </lineage>
</organism>
<gene>
    <name evidence="1" type="ORF">DES36_1125</name>
</gene>
<dbReference type="Proteomes" id="UP000253490">
    <property type="component" value="Unassembled WGS sequence"/>
</dbReference>
<dbReference type="InterPro" id="IPR009366">
    <property type="entry name" value="Protein_Veg"/>
</dbReference>
<evidence type="ECO:0000313" key="1">
    <source>
        <dbReference type="EMBL" id="RBP62034.1"/>
    </source>
</evidence>
<dbReference type="Gene3D" id="2.30.30.100">
    <property type="match status" value="1"/>
</dbReference>
<accession>A0A366I2U8</accession>
<dbReference type="OrthoDB" id="5469at2"/>
<dbReference type="AlphaFoldDB" id="A0A366I2U8"/>
<name>A0A366I2U8_9FIRM</name>
<comment type="caution">
    <text evidence="1">The sequence shown here is derived from an EMBL/GenBank/DDBJ whole genome shotgun (WGS) entry which is preliminary data.</text>
</comment>
<dbReference type="EMBL" id="QNRX01000012">
    <property type="protein sequence ID" value="RBP62034.1"/>
    <property type="molecule type" value="Genomic_DNA"/>
</dbReference>
<sequence>MSKNMTISEIKEGLSSYVGHRVMLKASKSRKRVVIKEGIIEGAYPSIFVIEVEEENKSPRKMSFCYSDLLTRNVELTLCDSEQNIVYG</sequence>
<keyword evidence="2" id="KW-1185">Reference proteome</keyword>
<evidence type="ECO:0000313" key="2">
    <source>
        <dbReference type="Proteomes" id="UP000253490"/>
    </source>
</evidence>
<dbReference type="Pfam" id="PF06257">
    <property type="entry name" value="VEG"/>
    <property type="match status" value="1"/>
</dbReference>
<dbReference type="RefSeq" id="WP_113920989.1">
    <property type="nucleotide sequence ID" value="NZ_CALNCS010000021.1"/>
</dbReference>
<dbReference type="PANTHER" id="PTHR40026:SF1">
    <property type="entry name" value="PROTEIN VEG"/>
    <property type="match status" value="1"/>
</dbReference>
<proteinExistence type="predicted"/>